<name>A0AAD6YXK7_9AGAR</name>
<evidence type="ECO:0000313" key="3">
    <source>
        <dbReference type="Proteomes" id="UP001218218"/>
    </source>
</evidence>
<keyword evidence="1" id="KW-0812">Transmembrane</keyword>
<protein>
    <submittedName>
        <fullName evidence="2">Uncharacterized protein</fullName>
    </submittedName>
</protein>
<proteinExistence type="predicted"/>
<dbReference type="AlphaFoldDB" id="A0AAD6YXK7"/>
<sequence length="355" mass="39056">MPDRNGWKLNVIVISTAIHTKPELNSTALSTNRQPNLGMRTAAAVSSAYDKCRQWARIDTGKQLDELPPLKGATVQNKRFAVDASAALCGGQNSSPARYRQTPPPRYRVARKKKTSCIRNFYNLPQNFFSNLSAINTRHKKAIECVQGYTGESESKVQRNSCLRSYLRRLEQLCSWFSSAIKLEISAVIIGCLSPPLAAFFVSIFVVFALIRAVHCCTQKLTMVSSRTLPEIPGSSGSPQTNNIHVQPYGNWVPAGINPADYEAFEGQVIGAIGSDQGASSIFEWPGNGENMPAPRLSCDCCSVGQLGALQHFFQKQDSYFSKCLFGNVPHSVTNRLSGTYWPVGSHGILCEWID</sequence>
<keyword evidence="1" id="KW-0472">Membrane</keyword>
<evidence type="ECO:0000256" key="1">
    <source>
        <dbReference type="SAM" id="Phobius"/>
    </source>
</evidence>
<keyword evidence="3" id="KW-1185">Reference proteome</keyword>
<dbReference type="Proteomes" id="UP001218218">
    <property type="component" value="Unassembled WGS sequence"/>
</dbReference>
<keyword evidence="1" id="KW-1133">Transmembrane helix</keyword>
<evidence type="ECO:0000313" key="2">
    <source>
        <dbReference type="EMBL" id="KAJ7300849.1"/>
    </source>
</evidence>
<accession>A0AAD6YXK7</accession>
<comment type="caution">
    <text evidence="2">The sequence shown here is derived from an EMBL/GenBank/DDBJ whole genome shotgun (WGS) entry which is preliminary data.</text>
</comment>
<feature type="transmembrane region" description="Helical" evidence="1">
    <location>
        <begin position="185"/>
        <end position="211"/>
    </location>
</feature>
<reference evidence="2" key="1">
    <citation type="submission" date="2023-03" db="EMBL/GenBank/DDBJ databases">
        <title>Massive genome expansion in bonnet fungi (Mycena s.s.) driven by repeated elements and novel gene families across ecological guilds.</title>
        <authorList>
            <consortium name="Lawrence Berkeley National Laboratory"/>
            <person name="Harder C.B."/>
            <person name="Miyauchi S."/>
            <person name="Viragh M."/>
            <person name="Kuo A."/>
            <person name="Thoen E."/>
            <person name="Andreopoulos B."/>
            <person name="Lu D."/>
            <person name="Skrede I."/>
            <person name="Drula E."/>
            <person name="Henrissat B."/>
            <person name="Morin E."/>
            <person name="Kohler A."/>
            <person name="Barry K."/>
            <person name="LaButti K."/>
            <person name="Morin E."/>
            <person name="Salamov A."/>
            <person name="Lipzen A."/>
            <person name="Mereny Z."/>
            <person name="Hegedus B."/>
            <person name="Baldrian P."/>
            <person name="Stursova M."/>
            <person name="Weitz H."/>
            <person name="Taylor A."/>
            <person name="Grigoriev I.V."/>
            <person name="Nagy L.G."/>
            <person name="Martin F."/>
            <person name="Kauserud H."/>
        </authorList>
    </citation>
    <scope>NUCLEOTIDE SEQUENCE</scope>
    <source>
        <strain evidence="2">CBHHK002</strain>
    </source>
</reference>
<gene>
    <name evidence="2" type="ORF">DFH08DRAFT_828045</name>
</gene>
<organism evidence="2 3">
    <name type="scientific">Mycena albidolilacea</name>
    <dbReference type="NCBI Taxonomy" id="1033008"/>
    <lineage>
        <taxon>Eukaryota</taxon>
        <taxon>Fungi</taxon>
        <taxon>Dikarya</taxon>
        <taxon>Basidiomycota</taxon>
        <taxon>Agaricomycotina</taxon>
        <taxon>Agaricomycetes</taxon>
        <taxon>Agaricomycetidae</taxon>
        <taxon>Agaricales</taxon>
        <taxon>Marasmiineae</taxon>
        <taxon>Mycenaceae</taxon>
        <taxon>Mycena</taxon>
    </lineage>
</organism>
<dbReference type="EMBL" id="JARIHO010000150">
    <property type="protein sequence ID" value="KAJ7300849.1"/>
    <property type="molecule type" value="Genomic_DNA"/>
</dbReference>